<keyword evidence="4" id="KW-0067">ATP-binding</keyword>
<dbReference type="InterPro" id="IPR011009">
    <property type="entry name" value="Kinase-like_dom_sf"/>
</dbReference>
<sequence length="803" mass="87151">MPEGEPDIAYCHACGATMDVSHLAPFSNVECPACRKHTRVKREFGPYTLLRRHAVGGMSVVFIAFDNTLSREVVVKILNEEYGSDEKRIGAFEEEARITASFSHPHVVRVFTTGRAFGRFYIAMELVGGGHYEHHIRERGSIPESELLPLAIQIADGLKAAQTAGLIHRDVKPGNILLDASGNAKIVDFGLALVTKGGKAKATEIWATPYYVPPETIEGQQEDFRSDIYAFGATLYHALAGKPPCDEESMDTNKLRDAKHRVLPLAKAAPWVSLDTCTAIDRAMAHDPEQRFRSYNDLISALEIARQRLASGGFADTPAKRSAAAYSAKKDKIALVAASMLVTAALAFGVWWVGRGNQQANPLVSNPPPPSSALPDATKTAPKSDGSRAGGLYRDAGVALRAGDYAKARELFAAVRDDEGVLEPTGSWAACEAVVAAYLNGDSTAARSEARLAISHVQEASIENSLRDSLEGTLERVKDFHPLTRKSGNPKLRGPAVMASLIHGLKNWEQGLLEEARPHFDAILELDAAGPDAWLEPYKAIILEYVKDHEKLIAAIPASYPDTAHACHGLVNDLHAVHASLRTKGRAKFNIRAVQLDLEKRARLLEEKDQPAGDAQAHTGPGGEGEQPAEAPAEDPLVAARTANAECRFADAAEILKTSEFSKTEAPASVALLSLSEAADAFLSDLEEKLQAKQEDIPLEMKNSIKLQKVTGSRHGGVNAIDVAGQPREVSWSELSPDSVIELHRALVKDETSELERLRRHEQAIAFDLLAGNAQRAKEAAGVLASRYPAFKRRWDQMQPALR</sequence>
<protein>
    <submittedName>
        <fullName evidence="7">Protein kinase</fullName>
    </submittedName>
</protein>
<dbReference type="SMART" id="SM00220">
    <property type="entry name" value="S_TKc"/>
    <property type="match status" value="1"/>
</dbReference>
<feature type="region of interest" description="Disordered" evidence="5">
    <location>
        <begin position="607"/>
        <end position="632"/>
    </location>
</feature>
<evidence type="ECO:0000256" key="1">
    <source>
        <dbReference type="ARBA" id="ARBA00022679"/>
    </source>
</evidence>
<dbReference type="PROSITE" id="PS00108">
    <property type="entry name" value="PROTEIN_KINASE_ST"/>
    <property type="match status" value="1"/>
</dbReference>
<dbReference type="EMBL" id="CP051774">
    <property type="protein sequence ID" value="QJE99033.1"/>
    <property type="molecule type" value="Genomic_DNA"/>
</dbReference>
<organism evidence="7 8">
    <name type="scientific">Luteolibacter luteus</name>
    <dbReference type="NCBI Taxonomy" id="2728835"/>
    <lineage>
        <taxon>Bacteria</taxon>
        <taxon>Pseudomonadati</taxon>
        <taxon>Verrucomicrobiota</taxon>
        <taxon>Verrucomicrobiia</taxon>
        <taxon>Verrucomicrobiales</taxon>
        <taxon>Verrucomicrobiaceae</taxon>
        <taxon>Luteolibacter</taxon>
    </lineage>
</organism>
<keyword evidence="3 7" id="KW-0418">Kinase</keyword>
<dbReference type="GO" id="GO:0005524">
    <property type="term" value="F:ATP binding"/>
    <property type="evidence" value="ECO:0007669"/>
    <property type="project" value="UniProtKB-KW"/>
</dbReference>
<feature type="domain" description="Protein kinase" evidence="6">
    <location>
        <begin position="47"/>
        <end position="309"/>
    </location>
</feature>
<dbReference type="AlphaFoldDB" id="A0A858RSS9"/>
<gene>
    <name evidence="7" type="ORF">HHL09_25720</name>
</gene>
<evidence type="ECO:0000313" key="7">
    <source>
        <dbReference type="EMBL" id="QJE99033.1"/>
    </source>
</evidence>
<dbReference type="Gene3D" id="3.30.200.20">
    <property type="entry name" value="Phosphorylase Kinase, domain 1"/>
    <property type="match status" value="1"/>
</dbReference>
<keyword evidence="2" id="KW-0547">Nucleotide-binding</keyword>
<evidence type="ECO:0000256" key="2">
    <source>
        <dbReference type="ARBA" id="ARBA00022741"/>
    </source>
</evidence>
<keyword evidence="8" id="KW-1185">Reference proteome</keyword>
<evidence type="ECO:0000256" key="5">
    <source>
        <dbReference type="SAM" id="MobiDB-lite"/>
    </source>
</evidence>
<dbReference type="Proteomes" id="UP000501812">
    <property type="component" value="Chromosome"/>
</dbReference>
<dbReference type="SUPFAM" id="SSF56112">
    <property type="entry name" value="Protein kinase-like (PK-like)"/>
    <property type="match status" value="1"/>
</dbReference>
<dbReference type="RefSeq" id="WP_169457519.1">
    <property type="nucleotide sequence ID" value="NZ_CP051774.1"/>
</dbReference>
<accession>A0A858RSS9</accession>
<dbReference type="PANTHER" id="PTHR43289:SF34">
    <property type="entry name" value="SERINE_THREONINE-PROTEIN KINASE YBDM-RELATED"/>
    <property type="match status" value="1"/>
</dbReference>
<dbReference type="GO" id="GO:0004674">
    <property type="term" value="F:protein serine/threonine kinase activity"/>
    <property type="evidence" value="ECO:0007669"/>
    <property type="project" value="TreeGrafter"/>
</dbReference>
<dbReference type="KEGG" id="luo:HHL09_25720"/>
<dbReference type="PROSITE" id="PS50011">
    <property type="entry name" value="PROTEIN_KINASE_DOM"/>
    <property type="match status" value="1"/>
</dbReference>
<evidence type="ECO:0000256" key="4">
    <source>
        <dbReference type="ARBA" id="ARBA00022840"/>
    </source>
</evidence>
<keyword evidence="1" id="KW-0808">Transferase</keyword>
<evidence type="ECO:0000259" key="6">
    <source>
        <dbReference type="PROSITE" id="PS50011"/>
    </source>
</evidence>
<dbReference type="PANTHER" id="PTHR43289">
    <property type="entry name" value="MITOGEN-ACTIVATED PROTEIN KINASE KINASE KINASE 20-RELATED"/>
    <property type="match status" value="1"/>
</dbReference>
<feature type="region of interest" description="Disordered" evidence="5">
    <location>
        <begin position="361"/>
        <end position="389"/>
    </location>
</feature>
<dbReference type="InterPro" id="IPR000719">
    <property type="entry name" value="Prot_kinase_dom"/>
</dbReference>
<evidence type="ECO:0000313" key="8">
    <source>
        <dbReference type="Proteomes" id="UP000501812"/>
    </source>
</evidence>
<dbReference type="InterPro" id="IPR008271">
    <property type="entry name" value="Ser/Thr_kinase_AS"/>
</dbReference>
<evidence type="ECO:0000256" key="3">
    <source>
        <dbReference type="ARBA" id="ARBA00022777"/>
    </source>
</evidence>
<proteinExistence type="predicted"/>
<dbReference type="CDD" id="cd14014">
    <property type="entry name" value="STKc_PknB_like"/>
    <property type="match status" value="1"/>
</dbReference>
<dbReference type="Gene3D" id="1.10.510.10">
    <property type="entry name" value="Transferase(Phosphotransferase) domain 1"/>
    <property type="match status" value="1"/>
</dbReference>
<reference evidence="7 8" key="1">
    <citation type="submission" date="2020-04" db="EMBL/GenBank/DDBJ databases">
        <title>Luteolibacter sp. G-1-1-1 isolated from soil.</title>
        <authorList>
            <person name="Dahal R.H."/>
        </authorList>
    </citation>
    <scope>NUCLEOTIDE SEQUENCE [LARGE SCALE GENOMIC DNA]</scope>
    <source>
        <strain evidence="7 8">G-1-1-1</strain>
    </source>
</reference>
<name>A0A858RSS9_9BACT</name>
<dbReference type="Pfam" id="PF00069">
    <property type="entry name" value="Pkinase"/>
    <property type="match status" value="1"/>
</dbReference>